<evidence type="ECO:0000313" key="2">
    <source>
        <dbReference type="Proteomes" id="UP000193006"/>
    </source>
</evidence>
<proteinExistence type="predicted"/>
<name>A0A1X9MBH3_9BACI</name>
<gene>
    <name evidence="1" type="ORF">BkAM31D_13590</name>
</gene>
<dbReference type="EMBL" id="CP020814">
    <property type="protein sequence ID" value="ARK30785.1"/>
    <property type="molecule type" value="Genomic_DNA"/>
</dbReference>
<dbReference type="RefSeq" id="WP_066149643.1">
    <property type="nucleotide sequence ID" value="NZ_CP020814.1"/>
</dbReference>
<reference evidence="1 2" key="1">
    <citation type="submission" date="2017-04" db="EMBL/GenBank/DDBJ databases">
        <title>Bacillus krulwichiae AM31D Genome sequencing and assembly.</title>
        <authorList>
            <person name="Krulwich T.A."/>
            <person name="Anastor L."/>
            <person name="Ehrlich R."/>
            <person name="Ehrlich G.D."/>
            <person name="Janto B."/>
        </authorList>
    </citation>
    <scope>NUCLEOTIDE SEQUENCE [LARGE SCALE GENOMIC DNA]</scope>
    <source>
        <strain evidence="1 2">AM31D</strain>
    </source>
</reference>
<dbReference type="AlphaFoldDB" id="A0A1X9MBH3"/>
<dbReference type="KEGG" id="bkw:BkAM31D_13590"/>
<evidence type="ECO:0000313" key="1">
    <source>
        <dbReference type="EMBL" id="ARK30785.1"/>
    </source>
</evidence>
<organism evidence="1 2">
    <name type="scientific">Halalkalibacter krulwichiae</name>
    <dbReference type="NCBI Taxonomy" id="199441"/>
    <lineage>
        <taxon>Bacteria</taxon>
        <taxon>Bacillati</taxon>
        <taxon>Bacillota</taxon>
        <taxon>Bacilli</taxon>
        <taxon>Bacillales</taxon>
        <taxon>Bacillaceae</taxon>
        <taxon>Halalkalibacter</taxon>
    </lineage>
</organism>
<protein>
    <submittedName>
        <fullName evidence="1">Uncharacterized protein</fullName>
    </submittedName>
</protein>
<keyword evidence="2" id="KW-1185">Reference proteome</keyword>
<accession>A0A1X9MBH3</accession>
<dbReference type="STRING" id="199441.BkAM31D_13590"/>
<dbReference type="Proteomes" id="UP000193006">
    <property type="component" value="Chromosome"/>
</dbReference>
<sequence length="71" mass="8063">MRYKIIMDSGKEYIVNNIESHSGLLKSFYNENGVPMGGKVRVLKNTFLFLDEEETIMINPSHISSIEVVGE</sequence>